<feature type="domain" description="Phosphatidic acid phosphatase type 2/haloperoxidase" evidence="2">
    <location>
        <begin position="92"/>
        <end position="215"/>
    </location>
</feature>
<proteinExistence type="predicted"/>
<dbReference type="RefSeq" id="WP_244593079.1">
    <property type="nucleotide sequence ID" value="NZ_FYDG01000002.1"/>
</dbReference>
<feature type="transmembrane region" description="Helical" evidence="1">
    <location>
        <begin position="54"/>
        <end position="73"/>
    </location>
</feature>
<dbReference type="EMBL" id="FYDG01000002">
    <property type="protein sequence ID" value="SNB65772.1"/>
    <property type="molecule type" value="Genomic_DNA"/>
</dbReference>
<accession>A0A212R192</accession>
<dbReference type="Proteomes" id="UP000198418">
    <property type="component" value="Unassembled WGS sequence"/>
</dbReference>
<dbReference type="AlphaFoldDB" id="A0A212R192"/>
<reference evidence="4" key="1">
    <citation type="submission" date="2017-06" db="EMBL/GenBank/DDBJ databases">
        <authorList>
            <person name="Varghese N."/>
            <person name="Submissions S."/>
        </authorList>
    </citation>
    <scope>NUCLEOTIDE SEQUENCE [LARGE SCALE GENOMIC DNA]</scope>
    <source>
        <strain evidence="4">DSM 137</strain>
    </source>
</reference>
<dbReference type="Gene3D" id="1.20.144.10">
    <property type="entry name" value="Phosphatidic acid phosphatase type 2/haloperoxidase"/>
    <property type="match status" value="1"/>
</dbReference>
<keyword evidence="4" id="KW-1185">Reference proteome</keyword>
<dbReference type="InterPro" id="IPR036938">
    <property type="entry name" value="PAP2/HPO_sf"/>
</dbReference>
<organism evidence="3 4">
    <name type="scientific">Rhodoblastus acidophilus</name>
    <name type="common">Rhodopseudomonas acidophila</name>
    <dbReference type="NCBI Taxonomy" id="1074"/>
    <lineage>
        <taxon>Bacteria</taxon>
        <taxon>Pseudomonadati</taxon>
        <taxon>Pseudomonadota</taxon>
        <taxon>Alphaproteobacteria</taxon>
        <taxon>Hyphomicrobiales</taxon>
        <taxon>Rhodoblastaceae</taxon>
        <taxon>Rhodoblastus</taxon>
    </lineage>
</organism>
<evidence type="ECO:0000259" key="2">
    <source>
        <dbReference type="Pfam" id="PF01569"/>
    </source>
</evidence>
<dbReference type="SUPFAM" id="SSF48317">
    <property type="entry name" value="Acid phosphatase/Vanadium-dependent haloperoxidase"/>
    <property type="match status" value="1"/>
</dbReference>
<feature type="transmembrane region" description="Helical" evidence="1">
    <location>
        <begin position="196"/>
        <end position="216"/>
    </location>
</feature>
<dbReference type="InterPro" id="IPR000326">
    <property type="entry name" value="PAP2/HPO"/>
</dbReference>
<protein>
    <submittedName>
        <fullName evidence="3">Membrane-associated enzyme, PAP2 (Acid phosphatase) superfamily</fullName>
    </submittedName>
</protein>
<evidence type="ECO:0000313" key="4">
    <source>
        <dbReference type="Proteomes" id="UP000198418"/>
    </source>
</evidence>
<evidence type="ECO:0000256" key="1">
    <source>
        <dbReference type="SAM" id="Phobius"/>
    </source>
</evidence>
<sequence length="222" mass="23490">MSPKSTLVLVAFLTLAGLALFAWAPELDLAVAGLFFKDGAFVAASTPAGDVWRRVFWDAPYAALAICLVGYVLRRSGRSMRGPDGRATIFLIATLALGPGLLLNGVLKEHTGRPRPVQTDQFGGDWTFRPYYRIDGACPSNCSFASGEAGTSAWTLAPALLAPTPARPYAVAAALALTAATGALRMAYGGHYLSDVTLAALFTILVVLGGYCWYARGGSRWI</sequence>
<keyword evidence="1" id="KW-1133">Transmembrane helix</keyword>
<name>A0A212R192_RHOAC</name>
<dbReference type="Pfam" id="PF01569">
    <property type="entry name" value="PAP2"/>
    <property type="match status" value="1"/>
</dbReference>
<gene>
    <name evidence="3" type="ORF">SAMN06265338_102310</name>
</gene>
<evidence type="ECO:0000313" key="3">
    <source>
        <dbReference type="EMBL" id="SNB65772.1"/>
    </source>
</evidence>
<keyword evidence="1" id="KW-0812">Transmembrane</keyword>
<feature type="transmembrane region" description="Helical" evidence="1">
    <location>
        <begin position="85"/>
        <end position="107"/>
    </location>
</feature>
<keyword evidence="1" id="KW-0472">Membrane</keyword>